<reference evidence="2" key="1">
    <citation type="submission" date="2023-03" db="EMBL/GenBank/DDBJ databases">
        <title>Massive genome expansion in bonnet fungi (Mycena s.s.) driven by repeated elements and novel gene families across ecological guilds.</title>
        <authorList>
            <consortium name="Lawrence Berkeley National Laboratory"/>
            <person name="Harder C.B."/>
            <person name="Miyauchi S."/>
            <person name="Viragh M."/>
            <person name="Kuo A."/>
            <person name="Thoen E."/>
            <person name="Andreopoulos B."/>
            <person name="Lu D."/>
            <person name="Skrede I."/>
            <person name="Drula E."/>
            <person name="Henrissat B."/>
            <person name="Morin E."/>
            <person name="Kohler A."/>
            <person name="Barry K."/>
            <person name="LaButti K."/>
            <person name="Morin E."/>
            <person name="Salamov A."/>
            <person name="Lipzen A."/>
            <person name="Mereny Z."/>
            <person name="Hegedus B."/>
            <person name="Baldrian P."/>
            <person name="Stursova M."/>
            <person name="Weitz H."/>
            <person name="Taylor A."/>
            <person name="Grigoriev I.V."/>
            <person name="Nagy L.G."/>
            <person name="Martin F."/>
            <person name="Kauserud H."/>
        </authorList>
    </citation>
    <scope>NUCLEOTIDE SEQUENCE</scope>
    <source>
        <strain evidence="2">CBHHK182m</strain>
    </source>
</reference>
<feature type="compositionally biased region" description="Basic and acidic residues" evidence="1">
    <location>
        <begin position="257"/>
        <end position="269"/>
    </location>
</feature>
<dbReference type="EMBL" id="JARKIB010000095">
    <property type="protein sequence ID" value="KAJ7742255.1"/>
    <property type="molecule type" value="Genomic_DNA"/>
</dbReference>
<feature type="region of interest" description="Disordered" evidence="1">
    <location>
        <begin position="255"/>
        <end position="276"/>
    </location>
</feature>
<comment type="caution">
    <text evidence="2">The sequence shown here is derived from an EMBL/GenBank/DDBJ whole genome shotgun (WGS) entry which is preliminary data.</text>
</comment>
<name>A0AAD7N224_9AGAR</name>
<sequence length="276" mass="30386">MIQDVRTLLHSAHGILGVHARDLHTRLPVPPIAPGAGALFSFSTSSFAPRPYRRRAPSCAHRSSSSPISDARALHLRAQFSAYLDARRDTRALRGVHIRILMSPPAGRAPFGRTSPLPPTPLPPTYAHLTFPPSLTRALPVLAIVPPSPSFLPLIILIPIIHPYHPSPYLSVTILLSLQVSFIRAPPSHMHPSIQIPPIANPASLFPCPLRSLFTSIHGANTLSSPQTPTRRAPLEDQYLQHLQRHLFLRHHHTQPVRHESRDAAHEGAPKAQAHH</sequence>
<dbReference type="Proteomes" id="UP001215598">
    <property type="component" value="Unassembled WGS sequence"/>
</dbReference>
<dbReference type="AlphaFoldDB" id="A0AAD7N224"/>
<gene>
    <name evidence="2" type="ORF">B0H16DRAFT_1728204</name>
</gene>
<organism evidence="2 3">
    <name type="scientific">Mycena metata</name>
    <dbReference type="NCBI Taxonomy" id="1033252"/>
    <lineage>
        <taxon>Eukaryota</taxon>
        <taxon>Fungi</taxon>
        <taxon>Dikarya</taxon>
        <taxon>Basidiomycota</taxon>
        <taxon>Agaricomycotina</taxon>
        <taxon>Agaricomycetes</taxon>
        <taxon>Agaricomycetidae</taxon>
        <taxon>Agaricales</taxon>
        <taxon>Marasmiineae</taxon>
        <taxon>Mycenaceae</taxon>
        <taxon>Mycena</taxon>
    </lineage>
</organism>
<proteinExistence type="predicted"/>
<keyword evidence="3" id="KW-1185">Reference proteome</keyword>
<evidence type="ECO:0000313" key="3">
    <source>
        <dbReference type="Proteomes" id="UP001215598"/>
    </source>
</evidence>
<evidence type="ECO:0000256" key="1">
    <source>
        <dbReference type="SAM" id="MobiDB-lite"/>
    </source>
</evidence>
<accession>A0AAD7N224</accession>
<protein>
    <submittedName>
        <fullName evidence="2">Uncharacterized protein</fullName>
    </submittedName>
</protein>
<evidence type="ECO:0000313" key="2">
    <source>
        <dbReference type="EMBL" id="KAJ7742255.1"/>
    </source>
</evidence>